<evidence type="ECO:0000313" key="2">
    <source>
        <dbReference type="Proteomes" id="UP000887116"/>
    </source>
</evidence>
<reference evidence="1" key="1">
    <citation type="submission" date="2020-07" db="EMBL/GenBank/DDBJ databases">
        <title>Multicomponent nature underlies the extraordinary mechanical properties of spider dragline silk.</title>
        <authorList>
            <person name="Kono N."/>
            <person name="Nakamura H."/>
            <person name="Mori M."/>
            <person name="Yoshida Y."/>
            <person name="Ohtoshi R."/>
            <person name="Malay A.D."/>
            <person name="Moran D.A.P."/>
            <person name="Tomita M."/>
            <person name="Numata K."/>
            <person name="Arakawa K."/>
        </authorList>
    </citation>
    <scope>NUCLEOTIDE SEQUENCE</scope>
</reference>
<gene>
    <name evidence="1" type="ORF">TNCT_397771</name>
</gene>
<proteinExistence type="predicted"/>
<keyword evidence="2" id="KW-1185">Reference proteome</keyword>
<sequence length="131" mass="15056">MVFEMRRYDIERFQGLSTLASFFPQPLLGEGGVIPPGTIVKIRSAHTLLRKTLTIIPCFKNNDKALEESATGFTHETTKQMVVSLRDTHYDAEEINHRSVRCWVSQSRPWIENVQSAIWVIVFIRKVVTSH</sequence>
<name>A0A8X6J8T0_TRICU</name>
<dbReference type="Proteomes" id="UP000887116">
    <property type="component" value="Unassembled WGS sequence"/>
</dbReference>
<comment type="caution">
    <text evidence="1">The sequence shown here is derived from an EMBL/GenBank/DDBJ whole genome shotgun (WGS) entry which is preliminary data.</text>
</comment>
<organism evidence="1 2">
    <name type="scientific">Trichonephila clavata</name>
    <name type="common">Joro spider</name>
    <name type="synonym">Nephila clavata</name>
    <dbReference type="NCBI Taxonomy" id="2740835"/>
    <lineage>
        <taxon>Eukaryota</taxon>
        <taxon>Metazoa</taxon>
        <taxon>Ecdysozoa</taxon>
        <taxon>Arthropoda</taxon>
        <taxon>Chelicerata</taxon>
        <taxon>Arachnida</taxon>
        <taxon>Araneae</taxon>
        <taxon>Araneomorphae</taxon>
        <taxon>Entelegynae</taxon>
        <taxon>Araneoidea</taxon>
        <taxon>Nephilidae</taxon>
        <taxon>Trichonephila</taxon>
    </lineage>
</organism>
<protein>
    <submittedName>
        <fullName evidence="1">Uncharacterized protein</fullName>
    </submittedName>
</protein>
<accession>A0A8X6J8T0</accession>
<dbReference type="AlphaFoldDB" id="A0A8X6J8T0"/>
<dbReference type="EMBL" id="BMAO01018678">
    <property type="protein sequence ID" value="GFR25305.1"/>
    <property type="molecule type" value="Genomic_DNA"/>
</dbReference>
<evidence type="ECO:0000313" key="1">
    <source>
        <dbReference type="EMBL" id="GFR25305.1"/>
    </source>
</evidence>